<sequence>MLSDGCLIVETHTLPCDSRPWQRFPLTMTTECRERSLLPLPLSLLSLPLITLQPWRKSKALKSLSTNTSRNGFLRRKERSVERKSKMIYRDTSIDALLLDDDNFVWLLVSFSGRITAILLTLYTWRKGVRRR</sequence>
<proteinExistence type="predicted"/>
<keyword evidence="1" id="KW-1133">Transmembrane helix</keyword>
<accession>A0A6J3K5V8</accession>
<keyword evidence="2" id="KW-1185">Reference proteome</keyword>
<gene>
    <name evidence="3" type="primary">LOC117232856</name>
</gene>
<evidence type="ECO:0000313" key="3">
    <source>
        <dbReference type="RefSeq" id="XP_033348458.1"/>
    </source>
</evidence>
<feature type="transmembrane region" description="Helical" evidence="1">
    <location>
        <begin position="104"/>
        <end position="125"/>
    </location>
</feature>
<reference evidence="3" key="1">
    <citation type="submission" date="2025-08" db="UniProtKB">
        <authorList>
            <consortium name="RefSeq"/>
        </authorList>
    </citation>
    <scope>IDENTIFICATION</scope>
    <source>
        <tissue evidence="3">Muscle</tissue>
    </source>
</reference>
<name>A0A6J3K5V8_9HYME</name>
<dbReference type="KEGG" id="bvk:117232856"/>
<dbReference type="RefSeq" id="XP_033348458.1">
    <property type="nucleotide sequence ID" value="XM_033492567.1"/>
</dbReference>
<dbReference type="AlphaFoldDB" id="A0A6J3K5V8"/>
<evidence type="ECO:0000256" key="1">
    <source>
        <dbReference type="SAM" id="Phobius"/>
    </source>
</evidence>
<keyword evidence="1" id="KW-0472">Membrane</keyword>
<evidence type="ECO:0000313" key="2">
    <source>
        <dbReference type="Proteomes" id="UP000504631"/>
    </source>
</evidence>
<dbReference type="Proteomes" id="UP000504631">
    <property type="component" value="Unplaced"/>
</dbReference>
<organism evidence="2 3">
    <name type="scientific">Bombus vosnesenskii</name>
    <dbReference type="NCBI Taxonomy" id="207650"/>
    <lineage>
        <taxon>Eukaryota</taxon>
        <taxon>Metazoa</taxon>
        <taxon>Ecdysozoa</taxon>
        <taxon>Arthropoda</taxon>
        <taxon>Hexapoda</taxon>
        <taxon>Insecta</taxon>
        <taxon>Pterygota</taxon>
        <taxon>Neoptera</taxon>
        <taxon>Endopterygota</taxon>
        <taxon>Hymenoptera</taxon>
        <taxon>Apocrita</taxon>
        <taxon>Aculeata</taxon>
        <taxon>Apoidea</taxon>
        <taxon>Anthophila</taxon>
        <taxon>Apidae</taxon>
        <taxon>Bombus</taxon>
        <taxon>Pyrobombus</taxon>
    </lineage>
</organism>
<keyword evidence="1" id="KW-0812">Transmembrane</keyword>
<dbReference type="GeneID" id="117232856"/>
<protein>
    <submittedName>
        <fullName evidence="3">Uncharacterized protein LOC117232856</fullName>
    </submittedName>
</protein>